<dbReference type="AlphaFoldDB" id="A0A518RCC5"/>
<protein>
    <submittedName>
        <fullName evidence="1">Uncharacterized protein</fullName>
    </submittedName>
</protein>
<accession>A0A518RCC5</accession>
<name>A0A518RCC5_9SPHN</name>
<evidence type="ECO:0000313" key="1">
    <source>
        <dbReference type="EMBL" id="QDX25105.1"/>
    </source>
</evidence>
<dbReference type="EMBL" id="CP042239">
    <property type="protein sequence ID" value="QDX25105.1"/>
    <property type="molecule type" value="Genomic_DNA"/>
</dbReference>
<dbReference type="KEGG" id="ssua:FPZ54_03085"/>
<dbReference type="Proteomes" id="UP000318055">
    <property type="component" value="Chromosome"/>
</dbReference>
<reference evidence="1 2" key="1">
    <citation type="submission" date="2019-07" db="EMBL/GenBank/DDBJ databases">
        <title>Sphingomonas alkalisoli sp. nov., isolated from rhizosphere soil of Suaedae salsa.</title>
        <authorList>
            <person name="Zhang H."/>
            <person name="Xu L."/>
            <person name="Zhang J.-X."/>
            <person name="Sun J.-Q."/>
        </authorList>
    </citation>
    <scope>NUCLEOTIDE SEQUENCE [LARGE SCALE GENOMIC DNA]</scope>
    <source>
        <strain evidence="1 2">XS-10</strain>
    </source>
</reference>
<organism evidence="1 2">
    <name type="scientific">Sphingomonas suaedae</name>
    <dbReference type="NCBI Taxonomy" id="2599297"/>
    <lineage>
        <taxon>Bacteria</taxon>
        <taxon>Pseudomonadati</taxon>
        <taxon>Pseudomonadota</taxon>
        <taxon>Alphaproteobacteria</taxon>
        <taxon>Sphingomonadales</taxon>
        <taxon>Sphingomonadaceae</taxon>
        <taxon>Sphingomonas</taxon>
    </lineage>
</organism>
<evidence type="ECO:0000313" key="2">
    <source>
        <dbReference type="Proteomes" id="UP000318055"/>
    </source>
</evidence>
<gene>
    <name evidence="1" type="ORF">FPZ54_03085</name>
</gene>
<dbReference type="RefSeq" id="WP_145844885.1">
    <property type="nucleotide sequence ID" value="NZ_CP042239.1"/>
</dbReference>
<sequence length="88" mass="9883">MGWAEMVVGIVLVVTIGQIVRAKMGIRRDGQSGDYVAHDPAASAEARRLQEEVRTLKDRIAVLERVITDNHSSVSLDREIEKLRDDRN</sequence>
<keyword evidence="2" id="KW-1185">Reference proteome</keyword>
<dbReference type="OrthoDB" id="7579171at2"/>
<proteinExistence type="predicted"/>